<comment type="caution">
    <text evidence="1">The sequence shown here is derived from an EMBL/GenBank/DDBJ whole genome shotgun (WGS) entry which is preliminary data.</text>
</comment>
<evidence type="ECO:0008006" key="3">
    <source>
        <dbReference type="Google" id="ProtNLM"/>
    </source>
</evidence>
<organism evidence="1 2">
    <name type="scientific">Pleurodeles waltl</name>
    <name type="common">Iberian ribbed newt</name>
    <dbReference type="NCBI Taxonomy" id="8319"/>
    <lineage>
        <taxon>Eukaryota</taxon>
        <taxon>Metazoa</taxon>
        <taxon>Chordata</taxon>
        <taxon>Craniata</taxon>
        <taxon>Vertebrata</taxon>
        <taxon>Euteleostomi</taxon>
        <taxon>Amphibia</taxon>
        <taxon>Batrachia</taxon>
        <taxon>Caudata</taxon>
        <taxon>Salamandroidea</taxon>
        <taxon>Salamandridae</taxon>
        <taxon>Pleurodelinae</taxon>
        <taxon>Pleurodeles</taxon>
    </lineage>
</organism>
<protein>
    <recommendedName>
        <fullName evidence="3">Secreted protein</fullName>
    </recommendedName>
</protein>
<evidence type="ECO:0000313" key="1">
    <source>
        <dbReference type="EMBL" id="KAJ1173917.1"/>
    </source>
</evidence>
<gene>
    <name evidence="1" type="ORF">NDU88_005741</name>
</gene>
<evidence type="ECO:0000313" key="2">
    <source>
        <dbReference type="Proteomes" id="UP001066276"/>
    </source>
</evidence>
<dbReference type="Proteomes" id="UP001066276">
    <property type="component" value="Chromosome 4_1"/>
</dbReference>
<accession>A0AAV7TBA9</accession>
<dbReference type="EMBL" id="JANPWB010000007">
    <property type="protein sequence ID" value="KAJ1173917.1"/>
    <property type="molecule type" value="Genomic_DNA"/>
</dbReference>
<reference evidence="1" key="1">
    <citation type="journal article" date="2022" name="bioRxiv">
        <title>Sequencing and chromosome-scale assembly of the giantPleurodeles waltlgenome.</title>
        <authorList>
            <person name="Brown T."/>
            <person name="Elewa A."/>
            <person name="Iarovenko S."/>
            <person name="Subramanian E."/>
            <person name="Araus A.J."/>
            <person name="Petzold A."/>
            <person name="Susuki M."/>
            <person name="Suzuki K.-i.T."/>
            <person name="Hayashi T."/>
            <person name="Toyoda A."/>
            <person name="Oliveira C."/>
            <person name="Osipova E."/>
            <person name="Leigh N.D."/>
            <person name="Simon A."/>
            <person name="Yun M.H."/>
        </authorList>
    </citation>
    <scope>NUCLEOTIDE SEQUENCE</scope>
    <source>
        <strain evidence="1">20211129_DDA</strain>
        <tissue evidence="1">Liver</tissue>
    </source>
</reference>
<dbReference type="AlphaFoldDB" id="A0AAV7TBA9"/>
<name>A0AAV7TBA9_PLEWA</name>
<proteinExistence type="predicted"/>
<sequence>MGCAAASLSLQGERLCSAASTSGVSGAVPFPPVELLRAYVRCPRRRCLHPRLYYSTAHRLQFSLLSGSRARPSFTGPRQRSTRGFFSPVVGCTCSAPIALNL</sequence>
<keyword evidence="2" id="KW-1185">Reference proteome</keyword>